<evidence type="ECO:0000313" key="3">
    <source>
        <dbReference type="Proteomes" id="UP000036406"/>
    </source>
</evidence>
<evidence type="ECO:0000313" key="2">
    <source>
        <dbReference type="EMBL" id="AKO51375.1"/>
    </source>
</evidence>
<name>A0A0H4I178_9GAMM</name>
<dbReference type="GO" id="GO:0003677">
    <property type="term" value="F:DNA binding"/>
    <property type="evidence" value="ECO:0007669"/>
    <property type="project" value="InterPro"/>
</dbReference>
<dbReference type="Gene3D" id="1.10.443.10">
    <property type="entry name" value="Intergrase catalytic core"/>
    <property type="match status" value="1"/>
</dbReference>
<accession>A0A0H4I178</accession>
<protein>
    <submittedName>
        <fullName evidence="2">Uncharacterized protein</fullName>
    </submittedName>
</protein>
<keyword evidence="1" id="KW-0233">DNA recombination</keyword>
<reference evidence="2 3" key="1">
    <citation type="submission" date="2015-05" db="EMBL/GenBank/DDBJ databases">
        <title>Complete genome of Marinobacter psychrophilus strain 20041T isolated from sea-ice of the Canadian Basin.</title>
        <authorList>
            <person name="Song L."/>
            <person name="Ren L."/>
            <person name="Yu Y."/>
            <person name="Wang X."/>
        </authorList>
    </citation>
    <scope>NUCLEOTIDE SEQUENCE [LARGE SCALE GENOMIC DNA]</scope>
    <source>
        <strain evidence="2 3">20041</strain>
    </source>
</reference>
<gene>
    <name evidence="2" type="ORF">ABA45_02215</name>
</gene>
<dbReference type="CDD" id="cd00397">
    <property type="entry name" value="DNA_BRE_C"/>
    <property type="match status" value="1"/>
</dbReference>
<dbReference type="KEGG" id="mpq:ABA45_02215"/>
<proteinExistence type="predicted"/>
<dbReference type="SUPFAM" id="SSF56349">
    <property type="entry name" value="DNA breaking-rejoining enzymes"/>
    <property type="match status" value="1"/>
</dbReference>
<dbReference type="AlphaFoldDB" id="A0A0H4I178"/>
<dbReference type="InterPro" id="IPR013762">
    <property type="entry name" value="Integrase-like_cat_sf"/>
</dbReference>
<dbReference type="GO" id="GO:0015074">
    <property type="term" value="P:DNA integration"/>
    <property type="evidence" value="ECO:0007669"/>
    <property type="project" value="InterPro"/>
</dbReference>
<sequence>MVNRQLNAEVLELLRRIIRPRGDWYEIQSICGLLDELLADLEALSPDRFPKAAIGGAVHLLKNADAIDEILVLTEDARGISGLKTQYPQHAGLLASSEKETLSETRKKLIVWLVVCTDHWVTRIESRDDNESKKDEEQHKLDARLNEAWRAIRRLSDEAMIHLDGNFDSVEALTDRLDELIQGFDSRTSDESSHRGFIGLERYFAYYAEQRKSRAISCRELKQRESPKIYATYVEFQSDPDTEVDDPAIKMVRNERELTEQRTTEHYLAGNSIDELNDGPTFWQSDKPVLPQFGDSVQSAVIRSKSQQAQRRRAAQKLPGRWETLTENEISRWLNEVRDRLLGEPHLAIAMLLLLLSGRPLTSVIGTRFVNTTTQLPGKLRPSDVFIDVSQQAIVSGVMRPEERRKRSKEWTPVLREHDGLLGLPIPWLFWHWITTVTNPLLDNCKKRSVSIFPANTHEKISIGIHDVLVKLRKGRSTRITQLRVESHLQSAVLQKGGDRVEAILIAGQKISSSSSAGLYYHSVEKGALERLYAEVTAEWADEFPPEPGAKFQAQASMFSDTVGSDLVLISESHRSLVSDLARQLEADRKSLMSPDGLVRFHNSFMNYALLFLMYGTGYRSVRDPISRESDIDFDNKTLVIADKTSDGFGHSKIVPLAGELLNQLIYVKAHLDWLSSQLQWYGLLEKEQAPFLFYLSLDLEPIQITPKTMTEQFKWAYPMPLNLNRHWLRTELKNQGVSGAFVDHFMGHWDGGGEPWGKYSCVDPREFCEVVRAALDQLLRAQKFISIRGAV</sequence>
<dbReference type="STRING" id="330734.ABA45_02215"/>
<keyword evidence="3" id="KW-1185">Reference proteome</keyword>
<dbReference type="InterPro" id="IPR011010">
    <property type="entry name" value="DNA_brk_join_enz"/>
</dbReference>
<dbReference type="PATRIC" id="fig|330734.3.peg.494"/>
<dbReference type="EMBL" id="CP011494">
    <property type="protein sequence ID" value="AKO51375.1"/>
    <property type="molecule type" value="Genomic_DNA"/>
</dbReference>
<evidence type="ECO:0000256" key="1">
    <source>
        <dbReference type="ARBA" id="ARBA00023172"/>
    </source>
</evidence>
<dbReference type="Proteomes" id="UP000036406">
    <property type="component" value="Chromosome"/>
</dbReference>
<organism evidence="2 3">
    <name type="scientific">Marinobacter psychrophilus</name>
    <dbReference type="NCBI Taxonomy" id="330734"/>
    <lineage>
        <taxon>Bacteria</taxon>
        <taxon>Pseudomonadati</taxon>
        <taxon>Pseudomonadota</taxon>
        <taxon>Gammaproteobacteria</taxon>
        <taxon>Pseudomonadales</taxon>
        <taxon>Marinobacteraceae</taxon>
        <taxon>Marinobacter</taxon>
    </lineage>
</organism>
<dbReference type="GO" id="GO:0006310">
    <property type="term" value="P:DNA recombination"/>
    <property type="evidence" value="ECO:0007669"/>
    <property type="project" value="UniProtKB-KW"/>
</dbReference>